<gene>
    <name evidence="8" type="ORF">VHUM_01969</name>
</gene>
<dbReference type="InterPro" id="IPR036812">
    <property type="entry name" value="NAD(P)_OxRdtase_dom_sf"/>
</dbReference>
<evidence type="ECO:0000313" key="9">
    <source>
        <dbReference type="Proteomes" id="UP000473826"/>
    </source>
</evidence>
<organism evidence="8 9">
    <name type="scientific">Vanrija humicola</name>
    <name type="common">Yeast</name>
    <name type="synonym">Cryptococcus humicola</name>
    <dbReference type="NCBI Taxonomy" id="5417"/>
    <lineage>
        <taxon>Eukaryota</taxon>
        <taxon>Fungi</taxon>
        <taxon>Dikarya</taxon>
        <taxon>Basidiomycota</taxon>
        <taxon>Agaricomycotina</taxon>
        <taxon>Tremellomycetes</taxon>
        <taxon>Trichosporonales</taxon>
        <taxon>Trichosporonaceae</taxon>
        <taxon>Vanrija</taxon>
    </lineage>
</organism>
<dbReference type="Proteomes" id="UP000473826">
    <property type="component" value="Unassembled WGS sequence"/>
</dbReference>
<evidence type="ECO:0000256" key="1">
    <source>
        <dbReference type="ARBA" id="ARBA00007905"/>
    </source>
</evidence>
<feature type="binding site" evidence="5">
    <location>
        <position position="116"/>
    </location>
    <ligand>
        <name>substrate</name>
    </ligand>
</feature>
<dbReference type="Gene3D" id="3.20.20.100">
    <property type="entry name" value="NADP-dependent oxidoreductase domain"/>
    <property type="match status" value="1"/>
</dbReference>
<keyword evidence="3" id="KW-0560">Oxidoreductase</keyword>
<dbReference type="Pfam" id="PF00248">
    <property type="entry name" value="Aldo_ket_red"/>
    <property type="match status" value="1"/>
</dbReference>
<evidence type="ECO:0000256" key="5">
    <source>
        <dbReference type="PIRSR" id="PIRSR000097-2"/>
    </source>
</evidence>
<keyword evidence="2" id="KW-0521">NADP</keyword>
<dbReference type="InterPro" id="IPR023210">
    <property type="entry name" value="NADP_OxRdtase_dom"/>
</dbReference>
<proteinExistence type="inferred from homology"/>
<evidence type="ECO:0000259" key="7">
    <source>
        <dbReference type="Pfam" id="PF00248"/>
    </source>
</evidence>
<sequence length="304" mass="33486">MAKRTITFNDGKKIPAVGWGSGSGGFIGSGQRAVDAGVIALKDGILHIDTAQIYKTEEETAESIRISGIPREKIWVTTKREYAVWKIDATTPELIRESVEGSIKRLGTIPDLLLIHNPYIPEAGKIGAFWTILEDLVYDGTLKGCSLGFSNFRTQDVAEVLKVARIKPVANQVEFHPFLWAQLEPLQKYQAEHGIVFQSYGPLTPLLRHPTGGSLKAVVEKIAADRKIDASTVLLLWTVQKNVVAITTSNNPERIQKIADIDGLPDLSEEEIAAIDEAGKKVHFRHYTEHMEADFPAPNLPSDA</sequence>
<dbReference type="GO" id="GO:0016616">
    <property type="term" value="F:oxidoreductase activity, acting on the CH-OH group of donors, NAD or NADP as acceptor"/>
    <property type="evidence" value="ECO:0007669"/>
    <property type="project" value="UniProtKB-ARBA"/>
</dbReference>
<evidence type="ECO:0000256" key="4">
    <source>
        <dbReference type="PIRSR" id="PIRSR000097-1"/>
    </source>
</evidence>
<evidence type="ECO:0000256" key="2">
    <source>
        <dbReference type="ARBA" id="ARBA00022857"/>
    </source>
</evidence>
<comment type="caution">
    <text evidence="8">The sequence shown here is derived from an EMBL/GenBank/DDBJ whole genome shotgun (WGS) entry which is preliminary data.</text>
</comment>
<dbReference type="PANTHER" id="PTHR43827">
    <property type="entry name" value="2,5-DIKETO-D-GLUCONIC ACID REDUCTASE"/>
    <property type="match status" value="1"/>
</dbReference>
<evidence type="ECO:0000256" key="3">
    <source>
        <dbReference type="ARBA" id="ARBA00023002"/>
    </source>
</evidence>
<comment type="similarity">
    <text evidence="1">Belongs to the aldo/keto reductase family.</text>
</comment>
<dbReference type="SUPFAM" id="SSF51430">
    <property type="entry name" value="NAD(P)-linked oxidoreductase"/>
    <property type="match status" value="1"/>
</dbReference>
<accession>A0A7D8YXQ6</accession>
<name>A0A7D8YXQ6_VANHU</name>
<evidence type="ECO:0000313" key="8">
    <source>
        <dbReference type="EMBL" id="TXT11218.1"/>
    </source>
</evidence>
<keyword evidence="9" id="KW-1185">Reference proteome</keyword>
<reference evidence="8 9" key="1">
    <citation type="journal article" date="2019" name="PLoS Genet.">
        <title>Convergent evolution of linked mating-type loci in basidiomycete fungi.</title>
        <authorList>
            <person name="Sun S."/>
            <person name="Coelho M.A."/>
            <person name="Heitman J."/>
            <person name="Nowrousian M."/>
        </authorList>
    </citation>
    <scope>NUCLEOTIDE SEQUENCE [LARGE SCALE GENOMIC DNA]</scope>
    <source>
        <strain evidence="8 9">CBS 4282</strain>
    </source>
</reference>
<dbReference type="EMBL" id="QKWK01000004">
    <property type="protein sequence ID" value="TXT11218.1"/>
    <property type="molecule type" value="Genomic_DNA"/>
</dbReference>
<feature type="site" description="Lowers pKa of active site Tyr" evidence="6">
    <location>
        <position position="79"/>
    </location>
</feature>
<protein>
    <recommendedName>
        <fullName evidence="7">NADP-dependent oxidoreductase domain-containing protein</fullName>
    </recommendedName>
</protein>
<feature type="domain" description="NADP-dependent oxidoreductase" evidence="7">
    <location>
        <begin position="37"/>
        <end position="278"/>
    </location>
</feature>
<dbReference type="AlphaFoldDB" id="A0A7D8YXQ6"/>
<dbReference type="PIRSF" id="PIRSF000097">
    <property type="entry name" value="AKR"/>
    <property type="match status" value="1"/>
</dbReference>
<evidence type="ECO:0000256" key="6">
    <source>
        <dbReference type="PIRSR" id="PIRSR000097-3"/>
    </source>
</evidence>
<dbReference type="InterPro" id="IPR020471">
    <property type="entry name" value="AKR"/>
</dbReference>
<dbReference type="OrthoDB" id="416253at2759"/>
<feature type="active site" description="Proton donor" evidence="4">
    <location>
        <position position="54"/>
    </location>
</feature>
<dbReference type="PANTHER" id="PTHR43827:SF3">
    <property type="entry name" value="NADP-DEPENDENT OXIDOREDUCTASE DOMAIN-CONTAINING PROTEIN"/>
    <property type="match status" value="1"/>
</dbReference>